<accession>A0ABQ2RKR6</accession>
<feature type="domain" description="ARB-07466-like C-terminal" evidence="3">
    <location>
        <begin position="208"/>
        <end position="314"/>
    </location>
</feature>
<evidence type="ECO:0000313" key="4">
    <source>
        <dbReference type="EMBL" id="GGQ33063.1"/>
    </source>
</evidence>
<organism evidence="4 5">
    <name type="scientific">Streptosporangium pseudovulgare</name>
    <dbReference type="NCBI Taxonomy" id="35765"/>
    <lineage>
        <taxon>Bacteria</taxon>
        <taxon>Bacillati</taxon>
        <taxon>Actinomycetota</taxon>
        <taxon>Actinomycetes</taxon>
        <taxon>Streptosporangiales</taxon>
        <taxon>Streptosporangiaceae</taxon>
        <taxon>Streptosporangium</taxon>
    </lineage>
</organism>
<feature type="signal peptide" evidence="2">
    <location>
        <begin position="1"/>
        <end position="33"/>
    </location>
</feature>
<dbReference type="Pfam" id="PF26571">
    <property type="entry name" value="VldE"/>
    <property type="match status" value="1"/>
</dbReference>
<feature type="chain" id="PRO_5047051030" description="ARB-07466-like C-terminal domain-containing protein" evidence="2">
    <location>
        <begin position="34"/>
        <end position="322"/>
    </location>
</feature>
<name>A0ABQ2RKR6_9ACTN</name>
<gene>
    <name evidence="4" type="ORF">GCM10010140_73920</name>
</gene>
<proteinExistence type="predicted"/>
<sequence length="322" mass="34679">MAAPSPTSRRRAAVTVSAVSALAFVLGGGPAGADPKPSESELRADLARLTKKVDGLIEDYAAKRESLRRARQAESRARTALTEAEHAYAEAREQVADIARLHYQGGGDLPALLFAPQLDGAAVTAQLAAQQGAHLRTFAQSRDLRKRAAEEATRLTGRIAEEGDAVAARRRDAEKAIADVERKLDALVPVGSGRRADGSWAPQLPTGSDNITDRTRIMRGAVGKRFTLPHEVGCYRSENDGGEHPLGRACDFMMSAGGSTPTAEHVALGDEIAAWVLKNRARLGVKYVIWRQRINSGTGWRAMSDRGGVTANHYDHVHISMY</sequence>
<dbReference type="InterPro" id="IPR058593">
    <property type="entry name" value="ARB_07466-like_C"/>
</dbReference>
<keyword evidence="1" id="KW-0175">Coiled coil</keyword>
<reference evidence="5" key="1">
    <citation type="journal article" date="2019" name="Int. J. Syst. Evol. Microbiol.">
        <title>The Global Catalogue of Microorganisms (GCM) 10K type strain sequencing project: providing services to taxonomists for standard genome sequencing and annotation.</title>
        <authorList>
            <consortium name="The Broad Institute Genomics Platform"/>
            <consortium name="The Broad Institute Genome Sequencing Center for Infectious Disease"/>
            <person name="Wu L."/>
            <person name="Ma J."/>
        </authorList>
    </citation>
    <scope>NUCLEOTIDE SEQUENCE [LARGE SCALE GENOMIC DNA]</scope>
    <source>
        <strain evidence="5">JCM 3115</strain>
    </source>
</reference>
<dbReference type="Proteomes" id="UP000611554">
    <property type="component" value="Unassembled WGS sequence"/>
</dbReference>
<feature type="coiled-coil region" evidence="1">
    <location>
        <begin position="39"/>
        <end position="101"/>
    </location>
</feature>
<comment type="caution">
    <text evidence="4">The sequence shown here is derived from an EMBL/GenBank/DDBJ whole genome shotgun (WGS) entry which is preliminary data.</text>
</comment>
<evidence type="ECO:0000256" key="1">
    <source>
        <dbReference type="SAM" id="Coils"/>
    </source>
</evidence>
<protein>
    <recommendedName>
        <fullName evidence="3">ARB-07466-like C-terminal domain-containing protein</fullName>
    </recommendedName>
</protein>
<dbReference type="EMBL" id="BMQJ01000032">
    <property type="protein sequence ID" value="GGQ33063.1"/>
    <property type="molecule type" value="Genomic_DNA"/>
</dbReference>
<evidence type="ECO:0000256" key="2">
    <source>
        <dbReference type="SAM" id="SignalP"/>
    </source>
</evidence>
<keyword evidence="2" id="KW-0732">Signal</keyword>
<evidence type="ECO:0000313" key="5">
    <source>
        <dbReference type="Proteomes" id="UP000611554"/>
    </source>
</evidence>
<keyword evidence="5" id="KW-1185">Reference proteome</keyword>
<evidence type="ECO:0000259" key="3">
    <source>
        <dbReference type="Pfam" id="PF26571"/>
    </source>
</evidence>